<organism evidence="1 2">
    <name type="scientific">Brachionus plicatilis</name>
    <name type="common">Marine rotifer</name>
    <name type="synonym">Brachionus muelleri</name>
    <dbReference type="NCBI Taxonomy" id="10195"/>
    <lineage>
        <taxon>Eukaryota</taxon>
        <taxon>Metazoa</taxon>
        <taxon>Spiralia</taxon>
        <taxon>Gnathifera</taxon>
        <taxon>Rotifera</taxon>
        <taxon>Eurotatoria</taxon>
        <taxon>Monogononta</taxon>
        <taxon>Pseudotrocha</taxon>
        <taxon>Ploima</taxon>
        <taxon>Brachionidae</taxon>
        <taxon>Brachionus</taxon>
    </lineage>
</organism>
<sequence>MIFWKLIDQKNGKTKGIKINQPQINLFNAKEFVNKTKKADQRIQIRVPLKSIPQKFNGIPLKTLFGLSKQKWKKLKSFLVERKIIFYIKKKLQQIKKGEFSSNLYLNFTILLADYFRLLSSICFSCFIEVLLLEADINKLDPVA</sequence>
<keyword evidence="2" id="KW-1185">Reference proteome</keyword>
<dbReference type="Proteomes" id="UP000276133">
    <property type="component" value="Unassembled WGS sequence"/>
</dbReference>
<dbReference type="EMBL" id="REGN01003413">
    <property type="protein sequence ID" value="RNA22699.1"/>
    <property type="molecule type" value="Genomic_DNA"/>
</dbReference>
<name>A0A3M7RGU7_BRAPC</name>
<accession>A0A3M7RGU7</accession>
<proteinExistence type="predicted"/>
<dbReference type="AlphaFoldDB" id="A0A3M7RGU7"/>
<evidence type="ECO:0000313" key="2">
    <source>
        <dbReference type="Proteomes" id="UP000276133"/>
    </source>
</evidence>
<evidence type="ECO:0000313" key="1">
    <source>
        <dbReference type="EMBL" id="RNA22699.1"/>
    </source>
</evidence>
<comment type="caution">
    <text evidence="1">The sequence shown here is derived from an EMBL/GenBank/DDBJ whole genome shotgun (WGS) entry which is preliminary data.</text>
</comment>
<reference evidence="1 2" key="1">
    <citation type="journal article" date="2018" name="Sci. Rep.">
        <title>Genomic signatures of local adaptation to the degree of environmental predictability in rotifers.</title>
        <authorList>
            <person name="Franch-Gras L."/>
            <person name="Hahn C."/>
            <person name="Garcia-Roger E.M."/>
            <person name="Carmona M.J."/>
            <person name="Serra M."/>
            <person name="Gomez A."/>
        </authorList>
    </citation>
    <scope>NUCLEOTIDE SEQUENCE [LARGE SCALE GENOMIC DNA]</scope>
    <source>
        <strain evidence="1">HYR1</strain>
    </source>
</reference>
<gene>
    <name evidence="1" type="ORF">BpHYR1_036827</name>
</gene>
<protein>
    <submittedName>
        <fullName evidence="1">Uncharacterized protein</fullName>
    </submittedName>
</protein>